<evidence type="ECO:0000313" key="5">
    <source>
        <dbReference type="Proteomes" id="UP000460626"/>
    </source>
</evidence>
<evidence type="ECO:0000313" key="4">
    <source>
        <dbReference type="EMBL" id="MXO93294.1"/>
    </source>
</evidence>
<dbReference type="AlphaFoldDB" id="A0A845A0P7"/>
<dbReference type="Gene3D" id="2.40.160.20">
    <property type="match status" value="1"/>
</dbReference>
<sequence length="183" mass="19168">MKKVIFALATTAAAIALPAAAHAQAYAGVSGGYHELSVDDDFEDDEDFDGLDTNDGGFIYGVFAGYDVPTTSGFFVGAEGNFHFGDGPIDNEYGLNARLGVADAGGAKYYARAGYQWVDIDPNGIFDTDLPDDAFDGIDTTTGDFLVGAGVEYPLGTNTFLRANVDTVGFDTVRGTAGLGVRF</sequence>
<evidence type="ECO:0000256" key="2">
    <source>
        <dbReference type="SAM" id="SignalP"/>
    </source>
</evidence>
<dbReference type="SUPFAM" id="SSF56925">
    <property type="entry name" value="OMPA-like"/>
    <property type="match status" value="1"/>
</dbReference>
<dbReference type="InterPro" id="IPR027385">
    <property type="entry name" value="Beta-barrel_OMP"/>
</dbReference>
<gene>
    <name evidence="4" type="ORF">GRI62_06695</name>
</gene>
<feature type="domain" description="Outer membrane protein beta-barrel" evidence="3">
    <location>
        <begin position="9"/>
        <end position="175"/>
    </location>
</feature>
<accession>A0A845A0P7</accession>
<dbReference type="Proteomes" id="UP000460626">
    <property type="component" value="Unassembled WGS sequence"/>
</dbReference>
<organism evidence="4 5">
    <name type="scientific">Aurantiacibacter arachoides</name>
    <dbReference type="NCBI Taxonomy" id="1850444"/>
    <lineage>
        <taxon>Bacteria</taxon>
        <taxon>Pseudomonadati</taxon>
        <taxon>Pseudomonadota</taxon>
        <taxon>Alphaproteobacteria</taxon>
        <taxon>Sphingomonadales</taxon>
        <taxon>Erythrobacteraceae</taxon>
        <taxon>Aurantiacibacter</taxon>
    </lineage>
</organism>
<protein>
    <submittedName>
        <fullName evidence="4">Outer membrane beta-barrel protein</fullName>
    </submittedName>
</protein>
<keyword evidence="1 2" id="KW-0732">Signal</keyword>
<dbReference type="OrthoDB" id="7594964at2"/>
<feature type="chain" id="PRO_5032897019" evidence="2">
    <location>
        <begin position="24"/>
        <end position="183"/>
    </location>
</feature>
<dbReference type="EMBL" id="WTYH01000001">
    <property type="protein sequence ID" value="MXO93294.1"/>
    <property type="molecule type" value="Genomic_DNA"/>
</dbReference>
<name>A0A845A0P7_9SPHN</name>
<keyword evidence="5" id="KW-1185">Reference proteome</keyword>
<feature type="signal peptide" evidence="2">
    <location>
        <begin position="1"/>
        <end position="23"/>
    </location>
</feature>
<evidence type="ECO:0000259" key="3">
    <source>
        <dbReference type="Pfam" id="PF13505"/>
    </source>
</evidence>
<evidence type="ECO:0000256" key="1">
    <source>
        <dbReference type="ARBA" id="ARBA00022729"/>
    </source>
</evidence>
<proteinExistence type="predicted"/>
<reference evidence="4 5" key="1">
    <citation type="submission" date="2019-12" db="EMBL/GenBank/DDBJ databases">
        <title>Genomic-based taxomic classification of the family Erythrobacteraceae.</title>
        <authorList>
            <person name="Xu L."/>
        </authorList>
    </citation>
    <scope>NUCLEOTIDE SEQUENCE [LARGE SCALE GENOMIC DNA]</scope>
    <source>
        <strain evidence="4 5">RC4-10-4</strain>
    </source>
</reference>
<dbReference type="InterPro" id="IPR011250">
    <property type="entry name" value="OMP/PagP_B-barrel"/>
</dbReference>
<comment type="caution">
    <text evidence="4">The sequence shown here is derived from an EMBL/GenBank/DDBJ whole genome shotgun (WGS) entry which is preliminary data.</text>
</comment>
<dbReference type="RefSeq" id="WP_131452580.1">
    <property type="nucleotide sequence ID" value="NZ_BMJK01000001.1"/>
</dbReference>
<dbReference type="Pfam" id="PF13505">
    <property type="entry name" value="OMP_b-brl"/>
    <property type="match status" value="1"/>
</dbReference>